<feature type="compositionally biased region" description="Polar residues" evidence="1">
    <location>
        <begin position="105"/>
        <end position="122"/>
    </location>
</feature>
<sequence length="761" mass="83226">MVHFHGRPLSDNLYSADDSDGESFSDELTPSDGYFRPRELAPGAMVQDPTMDHDKGETPEDKTLIPTPHGQATSQRPLSASSHPAIAQASSSRTHASSPVPDESIVSSSQRYPTPQSRHPTPQSFPPHSGAMYLEQNRVNGPPPAYTPSPISTRYTPSSITSEASQDPQSPRRYSTFDDQPQLERGFLLPRTEPQSMGGPVDDFPDESTPLANERQDPCRRKGIKRALFCGVVFTVLIALFITFYQTRFNKPKMDLPSKDRPLDSTGPYCSSATIREDPTVYEFPVGTDLTVIQTTHDGDESRKSSRIKTWGEIRLRRLNSTVDPEHGDTPHFTVDVHISDPKLNVIRSWDEATKTLKISTPRRERLDTYGPHCVSLEITAWIPEDAQFTNLLLEAITLNLRVLDDVKVKVAGRSKFTSISGDVWFPLIQDSALEPSEKVARSQLPVILDNSNHPNLLANLSTPDTAHPFESRQIYIETISGAINGIFPLMDFLGLSSQSGDISVGVLPQKVSITAPAPADLEVQTASGNIQVNLPIANGGNPEYIPPPRNYITNVHSSAGSISGSYYVGSLGSFKNTAGNLKFSALPIILLSDSNKTAIASRFETHTVNGGTDAEVLEPIFISMLTSAQLPIQETTPTADPYDPVGDSEPYLTIPPSRALFKYSEGSSTRKLRTFQSKHSSNSASVSMVYPKVWVGSIHAKTISGDITVKGKGMRTIRDRKGIAFKEILARKGVEGPGEGSMAEMSDIAGNLRFELRDDV</sequence>
<evidence type="ECO:0008006" key="5">
    <source>
        <dbReference type="Google" id="ProtNLM"/>
    </source>
</evidence>
<evidence type="ECO:0000256" key="1">
    <source>
        <dbReference type="SAM" id="MobiDB-lite"/>
    </source>
</evidence>
<name>A0A9P8C3C6_9HELO</name>
<dbReference type="AlphaFoldDB" id="A0A9P8C3C6"/>
<evidence type="ECO:0000256" key="2">
    <source>
        <dbReference type="SAM" id="Phobius"/>
    </source>
</evidence>
<organism evidence="3 4">
    <name type="scientific">Amylocarpus encephaloides</name>
    <dbReference type="NCBI Taxonomy" id="45428"/>
    <lineage>
        <taxon>Eukaryota</taxon>
        <taxon>Fungi</taxon>
        <taxon>Dikarya</taxon>
        <taxon>Ascomycota</taxon>
        <taxon>Pezizomycotina</taxon>
        <taxon>Leotiomycetes</taxon>
        <taxon>Helotiales</taxon>
        <taxon>Helotiales incertae sedis</taxon>
        <taxon>Amylocarpus</taxon>
    </lineage>
</organism>
<dbReference type="Proteomes" id="UP000824998">
    <property type="component" value="Unassembled WGS sequence"/>
</dbReference>
<evidence type="ECO:0000313" key="4">
    <source>
        <dbReference type="Proteomes" id="UP000824998"/>
    </source>
</evidence>
<accession>A0A9P8C3C6</accession>
<feature type="region of interest" description="Disordered" evidence="1">
    <location>
        <begin position="1"/>
        <end position="206"/>
    </location>
</feature>
<feature type="compositionally biased region" description="Basic and acidic residues" evidence="1">
    <location>
        <begin position="50"/>
        <end position="63"/>
    </location>
</feature>
<feature type="compositionally biased region" description="Polar residues" evidence="1">
    <location>
        <begin position="70"/>
        <end position="97"/>
    </location>
</feature>
<keyword evidence="4" id="KW-1185">Reference proteome</keyword>
<keyword evidence="2" id="KW-0812">Transmembrane</keyword>
<keyword evidence="2" id="KW-1133">Transmembrane helix</keyword>
<dbReference type="OrthoDB" id="3539644at2759"/>
<proteinExistence type="predicted"/>
<keyword evidence="2" id="KW-0472">Membrane</keyword>
<comment type="caution">
    <text evidence="3">The sequence shown here is derived from an EMBL/GenBank/DDBJ whole genome shotgun (WGS) entry which is preliminary data.</text>
</comment>
<evidence type="ECO:0000313" key="3">
    <source>
        <dbReference type="EMBL" id="KAG9232349.1"/>
    </source>
</evidence>
<feature type="compositionally biased region" description="Polar residues" evidence="1">
    <location>
        <begin position="149"/>
        <end position="179"/>
    </location>
</feature>
<feature type="transmembrane region" description="Helical" evidence="2">
    <location>
        <begin position="227"/>
        <end position="245"/>
    </location>
</feature>
<dbReference type="EMBL" id="MU251553">
    <property type="protein sequence ID" value="KAG9232349.1"/>
    <property type="molecule type" value="Genomic_DNA"/>
</dbReference>
<gene>
    <name evidence="3" type="ORF">BJ875DRAFT_82128</name>
</gene>
<reference evidence="3" key="1">
    <citation type="journal article" date="2021" name="IMA Fungus">
        <title>Genomic characterization of three marine fungi, including Emericellopsis atlantica sp. nov. with signatures of a generalist lifestyle and marine biomass degradation.</title>
        <authorList>
            <person name="Hagestad O.C."/>
            <person name="Hou L."/>
            <person name="Andersen J.H."/>
            <person name="Hansen E.H."/>
            <person name="Altermark B."/>
            <person name="Li C."/>
            <person name="Kuhnert E."/>
            <person name="Cox R.J."/>
            <person name="Crous P.W."/>
            <person name="Spatafora J.W."/>
            <person name="Lail K."/>
            <person name="Amirebrahimi M."/>
            <person name="Lipzen A."/>
            <person name="Pangilinan J."/>
            <person name="Andreopoulos W."/>
            <person name="Hayes R.D."/>
            <person name="Ng V."/>
            <person name="Grigoriev I.V."/>
            <person name="Jackson S.A."/>
            <person name="Sutton T.D.S."/>
            <person name="Dobson A.D.W."/>
            <person name="Rama T."/>
        </authorList>
    </citation>
    <scope>NUCLEOTIDE SEQUENCE</scope>
    <source>
        <strain evidence="3">TRa018bII</strain>
    </source>
</reference>
<protein>
    <recommendedName>
        <fullName evidence="5">Adhesin domain-containing protein</fullName>
    </recommendedName>
</protein>